<name>A0A6P5SDG1_PRUAV</name>
<accession>A0A6P5SDG1</accession>
<proteinExistence type="predicted"/>
<evidence type="ECO:0000313" key="3">
    <source>
        <dbReference type="Proteomes" id="UP000515124"/>
    </source>
</evidence>
<evidence type="ECO:0000259" key="2">
    <source>
        <dbReference type="PROSITE" id="PS51806"/>
    </source>
</evidence>
<sequence length="313" mass="36407">MHQPRTSQPHHRSITVAPPPLSIWSPHSPSCAYIYITNTNPNPNPNSPRPSLWHFHKHLLCPRQFSLSNLSRLMRTQVEERFSEFFEKWVCQLEQLQQQLLKLSEETLQNEAELQALVSKVTNLHKEYYTVKWAAAREDVLAFFCPVWSSPLENAYNWVTGWKPSMLFQLIGSLRKTRLVNMSEEQLKKIEELRLKMRYEEEKVEREMERQQVAMADRRMVELARLASRVRNGGEVVVVEVEGLVDVALKVMLSGLERVMKAADCVRLKTLKGVLDVLSPLQCVEFLAATCMVQIRLRQWGRKKCDQNALLNR</sequence>
<dbReference type="PANTHER" id="PTHR46354:SF2">
    <property type="entry name" value="PROTEIN DOG1-LIKE 4"/>
    <property type="match status" value="1"/>
</dbReference>
<dbReference type="InterPro" id="IPR051886">
    <property type="entry name" value="Seed_Dev/Stress_Resp_Reg"/>
</dbReference>
<gene>
    <name evidence="4" type="primary">LOC110754795</name>
</gene>
<reference evidence="4" key="1">
    <citation type="submission" date="2025-08" db="UniProtKB">
        <authorList>
            <consortium name="RefSeq"/>
        </authorList>
    </citation>
    <scope>IDENTIFICATION</scope>
</reference>
<dbReference type="GO" id="GO:0043565">
    <property type="term" value="F:sequence-specific DNA binding"/>
    <property type="evidence" value="ECO:0007669"/>
    <property type="project" value="InterPro"/>
</dbReference>
<dbReference type="GO" id="GO:0006351">
    <property type="term" value="P:DNA-templated transcription"/>
    <property type="evidence" value="ECO:0007669"/>
    <property type="project" value="InterPro"/>
</dbReference>
<dbReference type="GeneID" id="110754795"/>
<keyword evidence="3" id="KW-1185">Reference proteome</keyword>
<dbReference type="PROSITE" id="PS51806">
    <property type="entry name" value="DOG1"/>
    <property type="match status" value="1"/>
</dbReference>
<keyword evidence="1" id="KW-0175">Coiled coil</keyword>
<evidence type="ECO:0000256" key="1">
    <source>
        <dbReference type="SAM" id="Coils"/>
    </source>
</evidence>
<protein>
    <submittedName>
        <fullName evidence="4">Protein DOG1-like 4</fullName>
    </submittedName>
</protein>
<dbReference type="PANTHER" id="PTHR46354">
    <property type="entry name" value="DOG1 DOMAIN-CONTAINING PROTEIN"/>
    <property type="match status" value="1"/>
</dbReference>
<dbReference type="AlphaFoldDB" id="A0A6P5SDG1"/>
<evidence type="ECO:0000313" key="4">
    <source>
        <dbReference type="RefSeq" id="XP_021811601.1"/>
    </source>
</evidence>
<dbReference type="InterPro" id="IPR025422">
    <property type="entry name" value="TGA_domain"/>
</dbReference>
<feature type="coiled-coil region" evidence="1">
    <location>
        <begin position="183"/>
        <end position="210"/>
    </location>
</feature>
<organism evidence="3 4">
    <name type="scientific">Prunus avium</name>
    <name type="common">Cherry</name>
    <name type="synonym">Cerasus avium</name>
    <dbReference type="NCBI Taxonomy" id="42229"/>
    <lineage>
        <taxon>Eukaryota</taxon>
        <taxon>Viridiplantae</taxon>
        <taxon>Streptophyta</taxon>
        <taxon>Embryophyta</taxon>
        <taxon>Tracheophyta</taxon>
        <taxon>Spermatophyta</taxon>
        <taxon>Magnoliopsida</taxon>
        <taxon>eudicotyledons</taxon>
        <taxon>Gunneridae</taxon>
        <taxon>Pentapetalae</taxon>
        <taxon>rosids</taxon>
        <taxon>fabids</taxon>
        <taxon>Rosales</taxon>
        <taxon>Rosaceae</taxon>
        <taxon>Amygdaloideae</taxon>
        <taxon>Amygdaleae</taxon>
        <taxon>Prunus</taxon>
    </lineage>
</organism>
<dbReference type="Proteomes" id="UP000515124">
    <property type="component" value="Unplaced"/>
</dbReference>
<feature type="domain" description="DOG1" evidence="2">
    <location>
        <begin position="79"/>
        <end position="307"/>
    </location>
</feature>
<dbReference type="RefSeq" id="XP_021811601.1">
    <property type="nucleotide sequence ID" value="XM_021955909.1"/>
</dbReference>
<dbReference type="KEGG" id="pavi:110754795"/>
<feature type="coiled-coil region" evidence="1">
    <location>
        <begin position="86"/>
        <end position="113"/>
    </location>
</feature>
<dbReference type="Pfam" id="PF14144">
    <property type="entry name" value="DOG1"/>
    <property type="match status" value="1"/>
</dbReference>